<evidence type="ECO:0000256" key="3">
    <source>
        <dbReference type="PROSITE-ProRule" id="PRU00023"/>
    </source>
</evidence>
<proteinExistence type="predicted"/>
<dbReference type="InterPro" id="IPR036770">
    <property type="entry name" value="Ankyrin_rpt-contain_sf"/>
</dbReference>
<feature type="repeat" description="ANK" evidence="3">
    <location>
        <begin position="459"/>
        <end position="491"/>
    </location>
</feature>
<dbReference type="EMBL" id="LNYR01000048">
    <property type="protein sequence ID" value="KTD43410.1"/>
    <property type="molecule type" value="Genomic_DNA"/>
</dbReference>
<dbReference type="InterPro" id="IPR002110">
    <property type="entry name" value="Ankyrin_rpt"/>
</dbReference>
<dbReference type="PROSITE" id="PS50297">
    <property type="entry name" value="ANK_REP_REGION"/>
    <property type="match status" value="2"/>
</dbReference>
<feature type="repeat" description="ANK" evidence="3">
    <location>
        <begin position="426"/>
        <end position="458"/>
    </location>
</feature>
<dbReference type="Gene3D" id="1.25.40.20">
    <property type="entry name" value="Ankyrin repeat-containing domain"/>
    <property type="match status" value="3"/>
</dbReference>
<dbReference type="RefSeq" id="WP_133141119.1">
    <property type="nucleotide sequence ID" value="NZ_CAAAIL010000029.1"/>
</dbReference>
<dbReference type="PANTHER" id="PTHR24189">
    <property type="entry name" value="MYOTROPHIN"/>
    <property type="match status" value="1"/>
</dbReference>
<dbReference type="AlphaFoldDB" id="A0A378KVA1"/>
<dbReference type="STRING" id="45072.Lqua_3311"/>
<evidence type="ECO:0000313" key="4">
    <source>
        <dbReference type="EMBL" id="KTD43410.1"/>
    </source>
</evidence>
<organism evidence="5 7">
    <name type="scientific">Legionella quateirensis</name>
    <dbReference type="NCBI Taxonomy" id="45072"/>
    <lineage>
        <taxon>Bacteria</taxon>
        <taxon>Pseudomonadati</taxon>
        <taxon>Pseudomonadota</taxon>
        <taxon>Gammaproteobacteria</taxon>
        <taxon>Legionellales</taxon>
        <taxon>Legionellaceae</taxon>
        <taxon>Legionella</taxon>
    </lineage>
</organism>
<name>A0A378KVA1_9GAMM</name>
<reference evidence="5 7" key="2">
    <citation type="submission" date="2018-06" db="EMBL/GenBank/DDBJ databases">
        <authorList>
            <consortium name="Pathogen Informatics"/>
            <person name="Doyle S."/>
        </authorList>
    </citation>
    <scope>NUCLEOTIDE SEQUENCE [LARGE SCALE GENOMIC DNA]</scope>
    <source>
        <strain evidence="5 7">NCTC12376</strain>
    </source>
</reference>
<reference evidence="4 6" key="1">
    <citation type="submission" date="2015-11" db="EMBL/GenBank/DDBJ databases">
        <title>Genomic analysis of 38 Legionella species identifies large and diverse effector repertoires.</title>
        <authorList>
            <person name="Burstein D."/>
            <person name="Amaro F."/>
            <person name="Zusman T."/>
            <person name="Lifshitz Z."/>
            <person name="Cohen O."/>
            <person name="Gilbert J.A."/>
            <person name="Pupko T."/>
            <person name="Shuman H.A."/>
            <person name="Segal G."/>
        </authorList>
    </citation>
    <scope>NUCLEOTIDE SEQUENCE [LARGE SCALE GENOMIC DNA]</scope>
    <source>
        <strain evidence="4 6">ATCC 49507</strain>
    </source>
</reference>
<dbReference type="Pfam" id="PF12796">
    <property type="entry name" value="Ank_2"/>
    <property type="match status" value="1"/>
</dbReference>
<dbReference type="SUPFAM" id="SSF48403">
    <property type="entry name" value="Ankyrin repeat"/>
    <property type="match status" value="2"/>
</dbReference>
<gene>
    <name evidence="5" type="primary">arp_4</name>
    <name evidence="4" type="synonym">arp_6</name>
    <name evidence="4" type="ORF">Lqua_3311</name>
    <name evidence="5" type="ORF">NCTC12376_02114</name>
</gene>
<sequence length="896" mass="101333">MFFDKSCALTSEKADDARTILARYGIRKEEQITRFFALERAGSQNIPDLFIDGQQIGYPGYYLKKLDTRTEEGAAYAACLDNITASFNYDRFDGIPDSAKHGISSPNGGFYVLYNQDGDTPKLEDSVIAHAWAWRGDNGALCLETIEVFFGVKVNLILDMYRSLGHILCAQYDVPYVHTGQVDTPGCSPGFYNFPAAVIHPLDHRQHAYSEKKQFLLAHKEMPFLLMGAVHSNELKSMIASEMEPYLVDLFSQTEKLIDNIRLQRIVALMIHAGRDKNNDPFFKLLLAAAGQRIDEFQALIHANQIYITELNKLNYHLMQHHLAIDFSAIQQGAYINAVNDVGRSALHLVLYNTVNTLKTVTNPIDRIRHVIDQGIDLDIQEDSSDYTALMLALDSVLYGLEIQIGRDIAMLLIEHGANLEIKHKSGFTPLIAATKNNDLEMVQTLIKKGAEIENHDAEMKTALFWAVELGYIQIFEYLLTQGASLNLTCDIQGNTPLFACVQAEHRYNVGILSRVLKQEGIDFNHKNVKGNTVLHEATHNDEYLELLSPYYSDIAWYDAISEPNQDGDTVLHCAVDDSLSLKFILQRYREDHQILQVVTEPNKVGDTPLHKSADKPWSLPAMLTPLSPNSRAVAVNASNQNGETVLYLALKNPAALKVIVNLLTPDQLFVALTKRNARGQTLLQFVAFYPESLELIWERLTDDQRVEANKILMTSLFSSPNSPELIRTVLEKIPQYQRLEAIKMTDSYGKTILDHALYRIESLKVILTLLPEEHRLEFLRMTVACKSVAKHIIANPPIPVIENSYAGQYLQIYSHVVKPGKNQNFKFFNKSSLLLLKYLIDEAISFDDVKKVVPKDWQDRNDFDEHIKTVLNNRLSAEVEKDEKDMEYESVAPVL</sequence>
<keyword evidence="6" id="KW-1185">Reference proteome</keyword>
<evidence type="ECO:0000313" key="5">
    <source>
        <dbReference type="EMBL" id="STY18296.1"/>
    </source>
</evidence>
<evidence type="ECO:0000256" key="1">
    <source>
        <dbReference type="ARBA" id="ARBA00022737"/>
    </source>
</evidence>
<protein>
    <submittedName>
        <fullName evidence="5">Ankyrin repeat protein</fullName>
    </submittedName>
</protein>
<evidence type="ECO:0000313" key="6">
    <source>
        <dbReference type="Proteomes" id="UP000054639"/>
    </source>
</evidence>
<dbReference type="Proteomes" id="UP000054639">
    <property type="component" value="Unassembled WGS sequence"/>
</dbReference>
<dbReference type="SMART" id="SM00248">
    <property type="entry name" value="ANK"/>
    <property type="match status" value="9"/>
</dbReference>
<keyword evidence="2 3" id="KW-0040">ANK repeat</keyword>
<dbReference type="Proteomes" id="UP000254230">
    <property type="component" value="Unassembled WGS sequence"/>
</dbReference>
<dbReference type="EMBL" id="UGOW01000001">
    <property type="protein sequence ID" value="STY18296.1"/>
    <property type="molecule type" value="Genomic_DNA"/>
</dbReference>
<keyword evidence="1" id="KW-0677">Repeat</keyword>
<accession>A0A378KVA1</accession>
<dbReference type="InterPro" id="IPR050745">
    <property type="entry name" value="Multifunctional_regulatory"/>
</dbReference>
<dbReference type="OrthoDB" id="5654093at2"/>
<evidence type="ECO:0000256" key="2">
    <source>
        <dbReference type="ARBA" id="ARBA00023043"/>
    </source>
</evidence>
<dbReference type="PROSITE" id="PS50088">
    <property type="entry name" value="ANK_REPEAT"/>
    <property type="match status" value="2"/>
</dbReference>
<evidence type="ECO:0000313" key="7">
    <source>
        <dbReference type="Proteomes" id="UP000254230"/>
    </source>
</evidence>